<protein>
    <recommendedName>
        <fullName evidence="3">Antitoxin</fullName>
    </recommendedName>
</protein>
<evidence type="ECO:0000313" key="1">
    <source>
        <dbReference type="EMBL" id="QPM67049.1"/>
    </source>
</evidence>
<dbReference type="RefSeq" id="WP_218112274.1">
    <property type="nucleotide sequence ID" value="NZ_CP065383.1"/>
</dbReference>
<dbReference type="KEGG" id="alam:RT761_00237"/>
<name>A0A7T1AJH6_ATRLM</name>
<dbReference type="Proteomes" id="UP000594463">
    <property type="component" value="Chromosome"/>
</dbReference>
<gene>
    <name evidence="1" type="ORF">RT761_00237</name>
</gene>
<organism evidence="1 2">
    <name type="scientific">Atribacter laminatus</name>
    <dbReference type="NCBI Taxonomy" id="2847778"/>
    <lineage>
        <taxon>Bacteria</taxon>
        <taxon>Pseudomonadati</taxon>
        <taxon>Atribacterota</taxon>
        <taxon>Atribacteria</taxon>
        <taxon>Atribacterales</taxon>
        <taxon>Atribacteraceae</taxon>
        <taxon>Atribacter</taxon>
    </lineage>
</organism>
<reference evidence="1 2" key="1">
    <citation type="journal article" date="2021" name="Nat. Commun.">
        <title>Isolation of a member of the candidate phylum Atribacteria reveals a unique cell membrane structure.</title>
        <authorList>
            <person name="Taiki K."/>
            <person name="Nobu M.K."/>
            <person name="Kusada H."/>
            <person name="Meng X.-Y."/>
            <person name="Hosoki N."/>
            <person name="Uematsu K."/>
            <person name="Yoshioka H."/>
            <person name="Kamagata Y."/>
            <person name="Tamaki H."/>
        </authorList>
    </citation>
    <scope>NUCLEOTIDE SEQUENCE [LARGE SCALE GENOMIC DNA]</scope>
    <source>
        <strain evidence="1 2">RT761</strain>
    </source>
</reference>
<dbReference type="EMBL" id="CP065383">
    <property type="protein sequence ID" value="QPM67049.1"/>
    <property type="molecule type" value="Genomic_DNA"/>
</dbReference>
<evidence type="ECO:0008006" key="3">
    <source>
        <dbReference type="Google" id="ProtNLM"/>
    </source>
</evidence>
<accession>A0A7T1AJH6</accession>
<dbReference type="AlphaFoldDB" id="A0A7T1AJH6"/>
<proteinExistence type="predicted"/>
<keyword evidence="2" id="KW-1185">Reference proteome</keyword>
<evidence type="ECO:0000313" key="2">
    <source>
        <dbReference type="Proteomes" id="UP000594463"/>
    </source>
</evidence>
<sequence>MSNIILRGIDPKIHLQLKKEAKRRKISLNALLLEYVLDGAGLTDKKTNKTIYHDLDPLAGTWDKKEVNEFLSSIKDFEKIEKELWE</sequence>